<feature type="repeat" description="PPR" evidence="3">
    <location>
        <begin position="112"/>
        <end position="146"/>
    </location>
</feature>
<dbReference type="Pfam" id="PF01535">
    <property type="entry name" value="PPR"/>
    <property type="match status" value="3"/>
</dbReference>
<dbReference type="Pfam" id="PF13812">
    <property type="entry name" value="PPR_3"/>
    <property type="match status" value="1"/>
</dbReference>
<dbReference type="AlphaFoldDB" id="A0A6A2Y0Z0"/>
<comment type="caution">
    <text evidence="4">The sequence shown here is derived from an EMBL/GenBank/DDBJ whole genome shotgun (WGS) entry which is preliminary data.</text>
</comment>
<dbReference type="PROSITE" id="PS51375">
    <property type="entry name" value="PPR"/>
    <property type="match status" value="6"/>
</dbReference>
<dbReference type="Pfam" id="PF13041">
    <property type="entry name" value="PPR_2"/>
    <property type="match status" value="2"/>
</dbReference>
<dbReference type="PANTHER" id="PTHR47941">
    <property type="entry name" value="PENTATRICOPEPTIDE REPEAT-CONTAINING PROTEIN 3, MITOCHONDRIAL"/>
    <property type="match status" value="1"/>
</dbReference>
<feature type="repeat" description="PPR" evidence="3">
    <location>
        <begin position="267"/>
        <end position="301"/>
    </location>
</feature>
<dbReference type="Proteomes" id="UP000436088">
    <property type="component" value="Unassembled WGS sequence"/>
</dbReference>
<dbReference type="EMBL" id="VEPZ02001723">
    <property type="protein sequence ID" value="KAE8661264.1"/>
    <property type="molecule type" value="Genomic_DNA"/>
</dbReference>
<evidence type="ECO:0000256" key="1">
    <source>
        <dbReference type="ARBA" id="ARBA00007626"/>
    </source>
</evidence>
<dbReference type="NCBIfam" id="TIGR00756">
    <property type="entry name" value="PPR"/>
    <property type="match status" value="5"/>
</dbReference>
<protein>
    <recommendedName>
        <fullName evidence="6">Pentatricopeptide repeat-containing protein</fullName>
    </recommendedName>
</protein>
<feature type="repeat" description="PPR" evidence="3">
    <location>
        <begin position="465"/>
        <end position="499"/>
    </location>
</feature>
<reference evidence="4" key="1">
    <citation type="submission" date="2019-09" db="EMBL/GenBank/DDBJ databases">
        <title>Draft genome information of white flower Hibiscus syriacus.</title>
        <authorList>
            <person name="Kim Y.-M."/>
        </authorList>
    </citation>
    <scope>NUCLEOTIDE SEQUENCE [LARGE SCALE GENOMIC DNA]</scope>
    <source>
        <strain evidence="4">YM2019G1</strain>
    </source>
</reference>
<dbReference type="InterPro" id="IPR011990">
    <property type="entry name" value="TPR-like_helical_dom_sf"/>
</dbReference>
<keyword evidence="2" id="KW-0677">Repeat</keyword>
<name>A0A6A2Y0Z0_HIBSY</name>
<gene>
    <name evidence="4" type="ORF">F3Y22_tig00116925pilonHSYRG00039</name>
</gene>
<feature type="repeat" description="PPR" evidence="3">
    <location>
        <begin position="302"/>
        <end position="336"/>
    </location>
</feature>
<organism evidence="4 5">
    <name type="scientific">Hibiscus syriacus</name>
    <name type="common">Rose of Sharon</name>
    <dbReference type="NCBI Taxonomy" id="106335"/>
    <lineage>
        <taxon>Eukaryota</taxon>
        <taxon>Viridiplantae</taxon>
        <taxon>Streptophyta</taxon>
        <taxon>Embryophyta</taxon>
        <taxon>Tracheophyta</taxon>
        <taxon>Spermatophyta</taxon>
        <taxon>Magnoliopsida</taxon>
        <taxon>eudicotyledons</taxon>
        <taxon>Gunneridae</taxon>
        <taxon>Pentapetalae</taxon>
        <taxon>rosids</taxon>
        <taxon>malvids</taxon>
        <taxon>Malvales</taxon>
        <taxon>Malvaceae</taxon>
        <taxon>Malvoideae</taxon>
        <taxon>Hibiscus</taxon>
    </lineage>
</organism>
<sequence>MSFSGRVIAGSSNGNLLSSSSFLEKEKARSAWAFLFLTVLMFRGQTEAAQSLTKSLLSSKSPLDLLNLFSVTSPRLKLVFSNVLFSLLAQTKMCAEAMELHKAIMMEDMRPSITSLNSLLDCLVSSKQFGKTLGLFEEISGSGFRPNKFMYGKAIQAALKLGDLKRANGFLNCMNNEGVGELEKAFGLKERMVKESVEPNIVTFHTLAIDEAKRVLKEMEAQGFAADGYTFNILFDGFLKSEDVESASALKAEEVLHNEIVKGIVPNEVVFNTIMNGYCRIGDMDRPVSMVERMEKLGLRPDCVTFNTLIDKFFEMKEMDNTEERVKKTREEGVSPNLQTDNILINGYGKMKVLDRCFAIIEEMEMNGIKPNSGYNSRGVLPNVLIYNMLIDGNCAAGHVTGAFSYFGEMVKGGTRPTIVTFNTLINEADFDHLSCSHHWMHRAWGRRERISLHHKMIDQGISPEEMTYNSLILGQFKRGNLLEIKDLVGDMRGKGLVPKGMLENHFLPLFTTCNELVIGLRKEGRLQEAQIFCSEMKAKGMDHWSSGEDLLAAANIDTR</sequence>
<feature type="repeat" description="PPR" evidence="3">
    <location>
        <begin position="383"/>
        <end position="417"/>
    </location>
</feature>
<feature type="repeat" description="PPR" evidence="3">
    <location>
        <begin position="337"/>
        <end position="371"/>
    </location>
</feature>
<keyword evidence="5" id="KW-1185">Reference proteome</keyword>
<evidence type="ECO:0000256" key="3">
    <source>
        <dbReference type="PROSITE-ProRule" id="PRU00708"/>
    </source>
</evidence>
<evidence type="ECO:0000256" key="2">
    <source>
        <dbReference type="ARBA" id="ARBA00022737"/>
    </source>
</evidence>
<comment type="similarity">
    <text evidence="1">Belongs to the PPR family. P subfamily.</text>
</comment>
<evidence type="ECO:0000313" key="5">
    <source>
        <dbReference type="Proteomes" id="UP000436088"/>
    </source>
</evidence>
<accession>A0A6A2Y0Z0</accession>
<proteinExistence type="inferred from homology"/>
<evidence type="ECO:0000313" key="4">
    <source>
        <dbReference type="EMBL" id="KAE8661264.1"/>
    </source>
</evidence>
<dbReference type="InterPro" id="IPR002885">
    <property type="entry name" value="PPR_rpt"/>
</dbReference>
<evidence type="ECO:0008006" key="6">
    <source>
        <dbReference type="Google" id="ProtNLM"/>
    </source>
</evidence>
<dbReference type="Gene3D" id="1.25.40.10">
    <property type="entry name" value="Tetratricopeptide repeat domain"/>
    <property type="match status" value="5"/>
</dbReference>